<sequence length="390" mass="38782">MVRMWDRLQIRKAEETVTLVNRTSRMSEIQPSLVSRIVGTPVARSAVPANFKELQSAVDAGRMQDLDPKGSVRQALWGFAGELGLVTGAETTAAGRPGGRQGKGARSARSAGKQQGPARSTGPAGIAPAPGSRALPAGGSGGAGTQGTQGTGPAGGAGGAAPGTAPGTGPGGTYGDGAYNGGPQAGTGAERQALPPGPSPAGASSRTLGTSFNDTYGRPAPAYGRPDPAPRPDRTHGIGPARTDSVFGAPPGAARGGHEPDDDDGEPSVWGDRGALTVEFAGIAPIVLVVLAVLWQCVLIGYTFSLAGNAADEAARAATAAASGGDAQSACQEAATEHLPAKWRESSSVDCSLSGHLWKADVDLSAPVLFPGAGKLPFTVNGTAGAAEEG</sequence>
<evidence type="ECO:0000313" key="5">
    <source>
        <dbReference type="Proteomes" id="UP000631535"/>
    </source>
</evidence>
<protein>
    <recommendedName>
        <fullName evidence="3">TadE-like domain-containing protein</fullName>
    </recommendedName>
</protein>
<proteinExistence type="predicted"/>
<accession>A0ABQ2MGW0</accession>
<feature type="compositionally biased region" description="Gly residues" evidence="1">
    <location>
        <begin position="138"/>
        <end position="185"/>
    </location>
</feature>
<evidence type="ECO:0000313" key="4">
    <source>
        <dbReference type="EMBL" id="GGO52012.1"/>
    </source>
</evidence>
<dbReference type="Pfam" id="PF07811">
    <property type="entry name" value="TadE"/>
    <property type="match status" value="1"/>
</dbReference>
<dbReference type="Proteomes" id="UP000631535">
    <property type="component" value="Unassembled WGS sequence"/>
</dbReference>
<comment type="caution">
    <text evidence="4">The sequence shown here is derived from an EMBL/GenBank/DDBJ whole genome shotgun (WGS) entry which is preliminary data.</text>
</comment>
<evidence type="ECO:0000256" key="2">
    <source>
        <dbReference type="SAM" id="Phobius"/>
    </source>
</evidence>
<reference evidence="5" key="1">
    <citation type="journal article" date="2019" name="Int. J. Syst. Evol. Microbiol.">
        <title>The Global Catalogue of Microorganisms (GCM) 10K type strain sequencing project: providing services to taxonomists for standard genome sequencing and annotation.</title>
        <authorList>
            <consortium name="The Broad Institute Genomics Platform"/>
            <consortium name="The Broad Institute Genome Sequencing Center for Infectious Disease"/>
            <person name="Wu L."/>
            <person name="Ma J."/>
        </authorList>
    </citation>
    <scope>NUCLEOTIDE SEQUENCE [LARGE SCALE GENOMIC DNA]</scope>
    <source>
        <strain evidence="5">CGMCC 4.7178</strain>
    </source>
</reference>
<keyword evidence="5" id="KW-1185">Reference proteome</keyword>
<dbReference type="EMBL" id="BMMP01000011">
    <property type="protein sequence ID" value="GGO52012.1"/>
    <property type="molecule type" value="Genomic_DNA"/>
</dbReference>
<name>A0ABQ2MGW0_9ACTN</name>
<organism evidence="4 5">
    <name type="scientific">Streptomyces daqingensis</name>
    <dbReference type="NCBI Taxonomy" id="1472640"/>
    <lineage>
        <taxon>Bacteria</taxon>
        <taxon>Bacillati</taxon>
        <taxon>Actinomycetota</taxon>
        <taxon>Actinomycetes</taxon>
        <taxon>Kitasatosporales</taxon>
        <taxon>Streptomycetaceae</taxon>
        <taxon>Streptomyces</taxon>
    </lineage>
</organism>
<feature type="region of interest" description="Disordered" evidence="1">
    <location>
        <begin position="90"/>
        <end position="270"/>
    </location>
</feature>
<keyword evidence="2" id="KW-0812">Transmembrane</keyword>
<dbReference type="InterPro" id="IPR012495">
    <property type="entry name" value="TadE-like_dom"/>
</dbReference>
<evidence type="ECO:0000259" key="3">
    <source>
        <dbReference type="Pfam" id="PF07811"/>
    </source>
</evidence>
<feature type="domain" description="TadE-like" evidence="3">
    <location>
        <begin position="274"/>
        <end position="316"/>
    </location>
</feature>
<feature type="transmembrane region" description="Helical" evidence="2">
    <location>
        <begin position="280"/>
        <end position="304"/>
    </location>
</feature>
<feature type="compositionally biased region" description="Low complexity" evidence="1">
    <location>
        <begin position="127"/>
        <end position="137"/>
    </location>
</feature>
<evidence type="ECO:0000256" key="1">
    <source>
        <dbReference type="SAM" id="MobiDB-lite"/>
    </source>
</evidence>
<gene>
    <name evidence="4" type="ORF">GCM10012287_35360</name>
</gene>
<keyword evidence="2" id="KW-0472">Membrane</keyword>
<keyword evidence="2" id="KW-1133">Transmembrane helix</keyword>